<dbReference type="InterPro" id="IPR049945">
    <property type="entry name" value="AAA_22"/>
</dbReference>
<dbReference type="eggNOG" id="COG1672">
    <property type="taxonomic scope" value="Bacteria"/>
</dbReference>
<dbReference type="RefSeq" id="WP_012797455.1">
    <property type="nucleotide sequence ID" value="NC_013165.1"/>
</dbReference>
<dbReference type="KEGG" id="shi:Shel_02770"/>
<dbReference type="STRING" id="471855.Shel_02770"/>
<dbReference type="Gene3D" id="1.10.10.10">
    <property type="entry name" value="Winged helix-like DNA-binding domain superfamily/Winged helix DNA-binding domain"/>
    <property type="match status" value="1"/>
</dbReference>
<dbReference type="EMBL" id="CP001684">
    <property type="protein sequence ID" value="ACV21345.1"/>
    <property type="molecule type" value="Genomic_DNA"/>
</dbReference>
<sequence>MGANPFTPTFGSVPPELAGRAQLIKDILEGLENGPGDPNRASIFVGPRGSGKTALLAAIAEQAEEMGWISVNVTAREGMLDEIMVQTREKGSHLIRPEASSHVTGVQIRGVGFSRELVDRRSTWRSEMTAILQELNDAGAGLLITVDEAASSSEELYTLVDVFQHFVREHRNVALLLAGLPHNVSLLLDDDGISFLRRAFRHSMEAIDDNDVADAIKETVENAGRSIDPKALALAARGAGGFAFLIQLIGYHMWRQHPNEERVTLEDVENALALAKHDMERMVLEPTVRSLTPREMDYLLAMTQDGSVSQVSSIAERMGVAPNNASKVRKRLVERGIIGPRGRGRVAFEVPMLKEYLLERAGEL</sequence>
<evidence type="ECO:0000313" key="3">
    <source>
        <dbReference type="Proteomes" id="UP000002026"/>
    </source>
</evidence>
<evidence type="ECO:0000313" key="2">
    <source>
        <dbReference type="EMBL" id="ACV21345.1"/>
    </source>
</evidence>
<name>C7N239_SLAHD</name>
<dbReference type="PANTHER" id="PTHR34301:SF8">
    <property type="entry name" value="ATPASE DOMAIN-CONTAINING PROTEIN"/>
    <property type="match status" value="1"/>
</dbReference>
<dbReference type="Gene3D" id="3.40.50.300">
    <property type="entry name" value="P-loop containing nucleotide triphosphate hydrolases"/>
    <property type="match status" value="1"/>
</dbReference>
<dbReference type="Pfam" id="PF13401">
    <property type="entry name" value="AAA_22"/>
    <property type="match status" value="1"/>
</dbReference>
<dbReference type="InterPro" id="IPR027417">
    <property type="entry name" value="P-loop_NTPase"/>
</dbReference>
<dbReference type="Proteomes" id="UP000002026">
    <property type="component" value="Chromosome"/>
</dbReference>
<dbReference type="InterPro" id="IPR036388">
    <property type="entry name" value="WH-like_DNA-bd_sf"/>
</dbReference>
<dbReference type="AlphaFoldDB" id="C7N239"/>
<organism evidence="2 3">
    <name type="scientific">Slackia heliotrinireducens (strain ATCC 29202 / DSM 20476 / NCTC 11029 / RHS 1)</name>
    <name type="common">Peptococcus heliotrinreducens</name>
    <dbReference type="NCBI Taxonomy" id="471855"/>
    <lineage>
        <taxon>Bacteria</taxon>
        <taxon>Bacillati</taxon>
        <taxon>Actinomycetota</taxon>
        <taxon>Coriobacteriia</taxon>
        <taxon>Eggerthellales</taxon>
        <taxon>Eggerthellaceae</taxon>
        <taxon>Slackia</taxon>
    </lineage>
</organism>
<accession>C7N239</accession>
<dbReference type="GO" id="GO:0016887">
    <property type="term" value="F:ATP hydrolysis activity"/>
    <property type="evidence" value="ECO:0007669"/>
    <property type="project" value="InterPro"/>
</dbReference>
<reference evidence="2 3" key="1">
    <citation type="journal article" date="2009" name="Stand. Genomic Sci.">
        <title>Complete genome sequence of Slackia heliotrinireducens type strain (RHS 1).</title>
        <authorList>
            <person name="Pukall R."/>
            <person name="Lapidus A."/>
            <person name="Nolan M."/>
            <person name="Copeland A."/>
            <person name="Glavina Del Rio T."/>
            <person name="Lucas S."/>
            <person name="Chen F."/>
            <person name="Tice H."/>
            <person name="Cheng J.F."/>
            <person name="Chertkov O."/>
            <person name="Bruce D."/>
            <person name="Goodwin L."/>
            <person name="Kuske C."/>
            <person name="Brettin T."/>
            <person name="Detter J.C."/>
            <person name="Han C."/>
            <person name="Pitluck S."/>
            <person name="Pati A."/>
            <person name="Mavrommatis K."/>
            <person name="Ivanova N."/>
            <person name="Ovchinnikova G."/>
            <person name="Chen A."/>
            <person name="Palaniappan K."/>
            <person name="Schneider S."/>
            <person name="Rohde M."/>
            <person name="Chain P."/>
            <person name="D'haeseleer P."/>
            <person name="Goker M."/>
            <person name="Bristow J."/>
            <person name="Eisen J.A."/>
            <person name="Markowitz V."/>
            <person name="Kyrpides N.C."/>
            <person name="Klenk H.P."/>
            <person name="Hugenholtz P."/>
        </authorList>
    </citation>
    <scope>NUCLEOTIDE SEQUENCE [LARGE SCALE GENOMIC DNA]</scope>
    <source>
        <strain evidence="3">ATCC 29202 / DSM 20476 / NCTC 11029 / RHS 1</strain>
    </source>
</reference>
<feature type="domain" description="ORC1/DEAH AAA+ ATPase" evidence="1">
    <location>
        <begin position="41"/>
        <end position="182"/>
    </location>
</feature>
<dbReference type="SUPFAM" id="SSF52540">
    <property type="entry name" value="P-loop containing nucleoside triphosphate hydrolases"/>
    <property type="match status" value="1"/>
</dbReference>
<proteinExistence type="predicted"/>
<dbReference type="PANTHER" id="PTHR34301">
    <property type="entry name" value="DNA-BINDING PROTEIN-RELATED"/>
    <property type="match status" value="1"/>
</dbReference>
<dbReference type="HOGENOM" id="CLU_058580_1_0_11"/>
<gene>
    <name evidence="2" type="ordered locus">Shel_02770</name>
</gene>
<evidence type="ECO:0000259" key="1">
    <source>
        <dbReference type="Pfam" id="PF13401"/>
    </source>
</evidence>
<protein>
    <submittedName>
        <fullName evidence="2">ATPase</fullName>
    </submittedName>
</protein>
<keyword evidence="3" id="KW-1185">Reference proteome</keyword>